<dbReference type="PROSITE" id="PS50249">
    <property type="entry name" value="MPN"/>
    <property type="match status" value="1"/>
</dbReference>
<dbReference type="GO" id="GO:0008237">
    <property type="term" value="F:metallopeptidase activity"/>
    <property type="evidence" value="ECO:0007669"/>
    <property type="project" value="UniProtKB-KW"/>
</dbReference>
<evidence type="ECO:0000256" key="1">
    <source>
        <dbReference type="ARBA" id="ARBA00022670"/>
    </source>
</evidence>
<dbReference type="AlphaFoldDB" id="A0A840YRK4"/>
<dbReference type="Proteomes" id="UP000527143">
    <property type="component" value="Unassembled WGS sequence"/>
</dbReference>
<dbReference type="RefSeq" id="WP_184088989.1">
    <property type="nucleotide sequence ID" value="NZ_JACIJF010000009.1"/>
</dbReference>
<protein>
    <submittedName>
        <fullName evidence="7">DNA repair protein RadC</fullName>
    </submittedName>
</protein>
<dbReference type="GO" id="GO:0006508">
    <property type="term" value="P:proteolysis"/>
    <property type="evidence" value="ECO:0007669"/>
    <property type="project" value="UniProtKB-KW"/>
</dbReference>
<dbReference type="PROSITE" id="PS01302">
    <property type="entry name" value="UPF0758"/>
    <property type="match status" value="1"/>
</dbReference>
<keyword evidence="5" id="KW-0482">Metalloprotease</keyword>
<keyword evidence="1" id="KW-0645">Protease</keyword>
<dbReference type="InterPro" id="IPR025657">
    <property type="entry name" value="RadC_JAB"/>
</dbReference>
<gene>
    <name evidence="7" type="ORF">FHT02_002964</name>
</gene>
<dbReference type="InterPro" id="IPR037518">
    <property type="entry name" value="MPN"/>
</dbReference>
<evidence type="ECO:0000259" key="6">
    <source>
        <dbReference type="PROSITE" id="PS50249"/>
    </source>
</evidence>
<keyword evidence="3" id="KW-0378">Hydrolase</keyword>
<keyword evidence="4" id="KW-0862">Zinc</keyword>
<dbReference type="Gene3D" id="3.40.140.10">
    <property type="entry name" value="Cytidine Deaminase, domain 2"/>
    <property type="match status" value="1"/>
</dbReference>
<dbReference type="PANTHER" id="PTHR30471">
    <property type="entry name" value="DNA REPAIR PROTEIN RADC"/>
    <property type="match status" value="1"/>
</dbReference>
<evidence type="ECO:0000313" key="7">
    <source>
        <dbReference type="EMBL" id="MBB5711713.1"/>
    </source>
</evidence>
<comment type="caution">
    <text evidence="7">The sequence shown here is derived from an EMBL/GenBank/DDBJ whole genome shotgun (WGS) entry which is preliminary data.</text>
</comment>
<keyword evidence="8" id="KW-1185">Reference proteome</keyword>
<accession>A0A840YRK4</accession>
<evidence type="ECO:0000256" key="2">
    <source>
        <dbReference type="ARBA" id="ARBA00022723"/>
    </source>
</evidence>
<name>A0A840YRK4_9SPHN</name>
<dbReference type="EMBL" id="JACIJF010000009">
    <property type="protein sequence ID" value="MBB5711713.1"/>
    <property type="molecule type" value="Genomic_DNA"/>
</dbReference>
<reference evidence="7 8" key="1">
    <citation type="submission" date="2020-08" db="EMBL/GenBank/DDBJ databases">
        <title>Genomic Encyclopedia of Type Strains, Phase IV (KMG-IV): sequencing the most valuable type-strain genomes for metagenomic binning, comparative biology and taxonomic classification.</title>
        <authorList>
            <person name="Goeker M."/>
        </authorList>
    </citation>
    <scope>NUCLEOTIDE SEQUENCE [LARGE SCALE GENOMIC DNA]</scope>
    <source>
        <strain evidence="7 8">DSM 26736</strain>
    </source>
</reference>
<dbReference type="PANTHER" id="PTHR30471:SF3">
    <property type="entry name" value="UPF0758 PROTEIN YEES-RELATED"/>
    <property type="match status" value="1"/>
</dbReference>
<evidence type="ECO:0000313" key="8">
    <source>
        <dbReference type="Proteomes" id="UP000527143"/>
    </source>
</evidence>
<feature type="domain" description="MPN" evidence="6">
    <location>
        <begin position="10"/>
        <end position="132"/>
    </location>
</feature>
<dbReference type="InterPro" id="IPR001405">
    <property type="entry name" value="UPF0758"/>
</dbReference>
<dbReference type="Pfam" id="PF04002">
    <property type="entry name" value="RadC"/>
    <property type="match status" value="1"/>
</dbReference>
<dbReference type="GO" id="GO:0046872">
    <property type="term" value="F:metal ion binding"/>
    <property type="evidence" value="ECO:0007669"/>
    <property type="project" value="UniProtKB-KW"/>
</dbReference>
<organism evidence="7 8">
    <name type="scientific">Sphingomonas xinjiangensis</name>
    <dbReference type="NCBI Taxonomy" id="643568"/>
    <lineage>
        <taxon>Bacteria</taxon>
        <taxon>Pseudomonadati</taxon>
        <taxon>Pseudomonadota</taxon>
        <taxon>Alphaproteobacteria</taxon>
        <taxon>Sphingomonadales</taxon>
        <taxon>Sphingomonadaceae</taxon>
        <taxon>Sphingomonas</taxon>
    </lineage>
</organism>
<proteinExistence type="predicted"/>
<sequence>MADQPLPAPRRIDDAAAAQALFEPLAGEAVEVLAFAYLDRGRTLLGVRHVRSLAVDRIAVPIRAIAGDALAFDACAVVMAHNHPSGDPTPSAADRETTRLVAQALEGLQVRLIDHLIIAARGVTSFRTLGLL</sequence>
<evidence type="ECO:0000256" key="4">
    <source>
        <dbReference type="ARBA" id="ARBA00022833"/>
    </source>
</evidence>
<keyword evidence="2" id="KW-0479">Metal-binding</keyword>
<dbReference type="SUPFAM" id="SSF102712">
    <property type="entry name" value="JAB1/MPN domain"/>
    <property type="match status" value="1"/>
</dbReference>
<evidence type="ECO:0000256" key="5">
    <source>
        <dbReference type="ARBA" id="ARBA00023049"/>
    </source>
</evidence>
<evidence type="ECO:0000256" key="3">
    <source>
        <dbReference type="ARBA" id="ARBA00022801"/>
    </source>
</evidence>
<dbReference type="InterPro" id="IPR020891">
    <property type="entry name" value="UPF0758_CS"/>
</dbReference>